<dbReference type="OrthoDB" id="2193079at2759"/>
<evidence type="ECO:0000313" key="1">
    <source>
        <dbReference type="EMBL" id="RVD90556.1"/>
    </source>
</evidence>
<dbReference type="EMBL" id="RCSS01000845">
    <property type="protein sequence ID" value="RVD90556.1"/>
    <property type="molecule type" value="Genomic_DNA"/>
</dbReference>
<sequence>RVFECKKDNNIFIKNYEISNKFIKFILFKVIDLNELNRNFSQKKELERIFKNEITSLKIQGLKNEENILILRSILNFLLVMDNIECIVKLINEINDLPDSLSDLLTKVSIKNLSNGGNLYIKKSVKKGSVDLQIKFLLLVYLRDLWNNEFFYWLVELQSKVSNNCELEYLVSKVGK</sequence>
<accession>A0A437AHJ0</accession>
<protein>
    <submittedName>
        <fullName evidence="1">Uncharacterized protein</fullName>
    </submittedName>
</protein>
<dbReference type="VEuPathDB" id="MicrosporidiaDB:TUBRATIS_30180"/>
<dbReference type="Proteomes" id="UP000282876">
    <property type="component" value="Unassembled WGS sequence"/>
</dbReference>
<organism evidence="1 2">
    <name type="scientific">Tubulinosema ratisbonensis</name>
    <dbReference type="NCBI Taxonomy" id="291195"/>
    <lineage>
        <taxon>Eukaryota</taxon>
        <taxon>Fungi</taxon>
        <taxon>Fungi incertae sedis</taxon>
        <taxon>Microsporidia</taxon>
        <taxon>Tubulinosematoidea</taxon>
        <taxon>Tubulinosematidae</taxon>
        <taxon>Tubulinosema</taxon>
    </lineage>
</organism>
<keyword evidence="2" id="KW-1185">Reference proteome</keyword>
<name>A0A437AHJ0_9MICR</name>
<gene>
    <name evidence="1" type="ORF">TUBRATIS_30180</name>
</gene>
<dbReference type="AlphaFoldDB" id="A0A437AHJ0"/>
<evidence type="ECO:0000313" key="2">
    <source>
        <dbReference type="Proteomes" id="UP000282876"/>
    </source>
</evidence>
<comment type="caution">
    <text evidence="1">The sequence shown here is derived from an EMBL/GenBank/DDBJ whole genome shotgun (WGS) entry which is preliminary data.</text>
</comment>
<reference evidence="1 2" key="1">
    <citation type="submission" date="2018-10" db="EMBL/GenBank/DDBJ databases">
        <title>Draft genome sequence of the microsporidian Tubulinosema ratisbonensis.</title>
        <authorList>
            <person name="Polonais V."/>
            <person name="Peyretaillade E."/>
            <person name="Niehus S."/>
            <person name="Wawrzyniak I."/>
            <person name="Franchet A."/>
            <person name="Gaspin C."/>
            <person name="Reichstadt M."/>
            <person name="Belser C."/>
            <person name="Labadie K."/>
            <person name="Delbac F."/>
            <person name="Ferrandon D."/>
        </authorList>
    </citation>
    <scope>NUCLEOTIDE SEQUENCE [LARGE SCALE GENOMIC DNA]</scope>
    <source>
        <strain evidence="1 2">Franzen</strain>
    </source>
</reference>
<feature type="non-terminal residue" evidence="1">
    <location>
        <position position="1"/>
    </location>
</feature>
<proteinExistence type="predicted"/>